<feature type="compositionally biased region" description="Polar residues" evidence="1">
    <location>
        <begin position="293"/>
        <end position="305"/>
    </location>
</feature>
<evidence type="ECO:0000313" key="2">
    <source>
        <dbReference type="EMBL" id="CAE4661615.1"/>
    </source>
</evidence>
<reference evidence="2" key="1">
    <citation type="submission" date="2021-01" db="EMBL/GenBank/DDBJ databases">
        <authorList>
            <person name="Corre E."/>
            <person name="Pelletier E."/>
            <person name="Niang G."/>
            <person name="Scheremetjew M."/>
            <person name="Finn R."/>
            <person name="Kale V."/>
            <person name="Holt S."/>
            <person name="Cochrane G."/>
            <person name="Meng A."/>
            <person name="Brown T."/>
            <person name="Cohen L."/>
        </authorList>
    </citation>
    <scope>NUCLEOTIDE SEQUENCE</scope>
    <source>
        <strain evidence="2">GSO104</strain>
    </source>
</reference>
<dbReference type="InterPro" id="IPR016024">
    <property type="entry name" value="ARM-type_fold"/>
</dbReference>
<sequence>MCIPSIRCIGNIASSCDGTHVPSLLSTTSTTTLTIAPRQYTTQSIATSLATLIQRGTLSPSIASQAGDASSVLASEAAWATSTLLCDAGLPPPHPSTVSADELVPSLCRAVTSGYAKLELKREATCALWNAVASPPPPSSPILDDNAMMKRNPETTIHTRDCILHGIVQTDGMIQSLTELIRARDADAVVTSVKLINAIHRRFIDSNSSTVVAATTSHFYKSHLRMKFDEAGIVDALEGVCDNTSIESFYGKGINQWSGNKNEEEAAEIAADLIDDFYEDTNGEEDEDVEVLPTTTPFSSMSSDLDNNNEMRYSFGVDGSSSSSFNFGGGGIERGSVSSFGSGGTAGGSGGGGSGSGMGRGRGRGNRNVPAWMQQQQQNI</sequence>
<dbReference type="Gene3D" id="1.25.10.10">
    <property type="entry name" value="Leucine-rich Repeat Variant"/>
    <property type="match status" value="1"/>
</dbReference>
<accession>A0A7S4W8T7</accession>
<name>A0A7S4W8T7_9STRA</name>
<feature type="region of interest" description="Disordered" evidence="1">
    <location>
        <begin position="283"/>
        <end position="305"/>
    </location>
</feature>
<dbReference type="EMBL" id="HBNS01057357">
    <property type="protein sequence ID" value="CAE4661615.1"/>
    <property type="molecule type" value="Transcribed_RNA"/>
</dbReference>
<organism evidence="2">
    <name type="scientific">Ditylum brightwellii</name>
    <dbReference type="NCBI Taxonomy" id="49249"/>
    <lineage>
        <taxon>Eukaryota</taxon>
        <taxon>Sar</taxon>
        <taxon>Stramenopiles</taxon>
        <taxon>Ochrophyta</taxon>
        <taxon>Bacillariophyta</taxon>
        <taxon>Mediophyceae</taxon>
        <taxon>Lithodesmiophycidae</taxon>
        <taxon>Lithodesmiales</taxon>
        <taxon>Lithodesmiaceae</taxon>
        <taxon>Ditylum</taxon>
    </lineage>
</organism>
<dbReference type="InterPro" id="IPR011989">
    <property type="entry name" value="ARM-like"/>
</dbReference>
<feature type="compositionally biased region" description="Gly residues" evidence="1">
    <location>
        <begin position="341"/>
        <end position="360"/>
    </location>
</feature>
<proteinExistence type="predicted"/>
<gene>
    <name evidence="2" type="ORF">DBRI00130_LOCUS41272</name>
</gene>
<protein>
    <submittedName>
        <fullName evidence="2">Uncharacterized protein</fullName>
    </submittedName>
</protein>
<feature type="region of interest" description="Disordered" evidence="1">
    <location>
        <begin position="336"/>
        <end position="380"/>
    </location>
</feature>
<evidence type="ECO:0000256" key="1">
    <source>
        <dbReference type="SAM" id="MobiDB-lite"/>
    </source>
</evidence>
<dbReference type="AlphaFoldDB" id="A0A7S4W8T7"/>
<dbReference type="SUPFAM" id="SSF48371">
    <property type="entry name" value="ARM repeat"/>
    <property type="match status" value="1"/>
</dbReference>